<evidence type="ECO:0000313" key="2">
    <source>
        <dbReference type="EMBL" id="MXG88940.1"/>
    </source>
</evidence>
<keyword evidence="3" id="KW-1185">Reference proteome</keyword>
<dbReference type="InterPro" id="IPR036365">
    <property type="entry name" value="PGBD-like_sf"/>
</dbReference>
<reference evidence="2 3" key="1">
    <citation type="submission" date="2019-12" db="EMBL/GenBank/DDBJ databases">
        <authorList>
            <person name="Kun Z."/>
        </authorList>
    </citation>
    <scope>NUCLEOTIDE SEQUENCE [LARGE SCALE GENOMIC DNA]</scope>
    <source>
        <strain evidence="2 3">YIM 123512</strain>
    </source>
</reference>
<organism evidence="2 3">
    <name type="scientific">Nocardioides flavescens</name>
    <dbReference type="NCBI Taxonomy" id="2691959"/>
    <lineage>
        <taxon>Bacteria</taxon>
        <taxon>Bacillati</taxon>
        <taxon>Actinomycetota</taxon>
        <taxon>Actinomycetes</taxon>
        <taxon>Propionibacteriales</taxon>
        <taxon>Nocardioidaceae</taxon>
        <taxon>Nocardioides</taxon>
    </lineage>
</organism>
<dbReference type="SUPFAM" id="SSF47090">
    <property type="entry name" value="PGBD-like"/>
    <property type="match status" value="1"/>
</dbReference>
<comment type="caution">
    <text evidence="2">The sequence shown here is derived from an EMBL/GenBank/DDBJ whole genome shotgun (WGS) entry which is preliminary data.</text>
</comment>
<evidence type="ECO:0000259" key="1">
    <source>
        <dbReference type="Pfam" id="PF01471"/>
    </source>
</evidence>
<dbReference type="Proteomes" id="UP000473325">
    <property type="component" value="Unassembled WGS sequence"/>
</dbReference>
<sequence length="232" mass="24132">MRLRLVAPLVAGLLGIVGGVTTAVVTAAPEDPLGLGVALRDVSCTGQAVSVLASGASVAGLRNAVVNASAANGPVHYLRTADSCATSWTGDNSSATAAGERPDYVVYQGPYATPREPCGTRMKGAARRGGVVLLREGAEVVQCLCELPDTDGPELSVGTEETAESRAWVRLLQVMLNDEDPEDFPRRAITGEYDATTAAVVSTYQDRAPGQVTEDGVVDTTTWRILAGRLCS</sequence>
<dbReference type="RefSeq" id="WP_160875907.1">
    <property type="nucleotide sequence ID" value="NZ_WUEK01000003.1"/>
</dbReference>
<dbReference type="EMBL" id="WUEK01000003">
    <property type="protein sequence ID" value="MXG88940.1"/>
    <property type="molecule type" value="Genomic_DNA"/>
</dbReference>
<proteinExistence type="predicted"/>
<dbReference type="AlphaFoldDB" id="A0A6L7EQN9"/>
<feature type="domain" description="Peptidoglycan binding-like" evidence="1">
    <location>
        <begin position="169"/>
        <end position="226"/>
    </location>
</feature>
<dbReference type="Gene3D" id="1.10.101.10">
    <property type="entry name" value="PGBD-like superfamily/PGBD"/>
    <property type="match status" value="1"/>
</dbReference>
<evidence type="ECO:0000313" key="3">
    <source>
        <dbReference type="Proteomes" id="UP000473325"/>
    </source>
</evidence>
<dbReference type="InterPro" id="IPR002477">
    <property type="entry name" value="Peptidoglycan-bd-like"/>
</dbReference>
<dbReference type="InterPro" id="IPR036366">
    <property type="entry name" value="PGBDSf"/>
</dbReference>
<name>A0A6L7EQN9_9ACTN</name>
<protein>
    <recommendedName>
        <fullName evidence="1">Peptidoglycan binding-like domain-containing protein</fullName>
    </recommendedName>
</protein>
<dbReference type="Pfam" id="PF01471">
    <property type="entry name" value="PG_binding_1"/>
    <property type="match status" value="1"/>
</dbReference>
<gene>
    <name evidence="2" type="ORF">GRQ65_05180</name>
</gene>
<accession>A0A6L7EQN9</accession>